<dbReference type="InterPro" id="IPR007267">
    <property type="entry name" value="GtrA_DPMS_TM"/>
</dbReference>
<dbReference type="Proteomes" id="UP001528850">
    <property type="component" value="Unassembled WGS sequence"/>
</dbReference>
<reference evidence="8 9" key="1">
    <citation type="journal article" date="2024" name="Curr. Microbiol.">
        <title>Luteibacter sahnii sp. nov., A Novel Yellow-Colored Xanthomonadin Pigment Producing Probiotic Bacterium from Healthy Rice Seed Microbiome.</title>
        <authorList>
            <person name="Jaiswal G."/>
            <person name="Rana R."/>
            <person name="Nayak P.K."/>
            <person name="Chouhan R."/>
            <person name="Gandhi S.G."/>
            <person name="Patel H.K."/>
            <person name="Patil P.B."/>
        </authorList>
    </citation>
    <scope>NUCLEOTIDE SEQUENCE [LARGE SCALE GENOMIC DNA]</scope>
    <source>
        <strain evidence="8 9">PPL201</strain>
    </source>
</reference>
<dbReference type="PANTHER" id="PTHR38459">
    <property type="entry name" value="PROPHAGE BACTOPRENOL-LINKED GLUCOSE TRANSLOCASE HOMOLOG"/>
    <property type="match status" value="1"/>
</dbReference>
<dbReference type="PANTHER" id="PTHR38459:SF1">
    <property type="entry name" value="PROPHAGE BACTOPRENOL-LINKED GLUCOSE TRANSLOCASE HOMOLOG"/>
    <property type="match status" value="1"/>
</dbReference>
<comment type="caution">
    <text evidence="8">The sequence shown here is derived from an EMBL/GenBank/DDBJ whole genome shotgun (WGS) entry which is preliminary data.</text>
</comment>
<comment type="similarity">
    <text evidence="2">Belongs to the GtrA family.</text>
</comment>
<gene>
    <name evidence="8" type="ORF">P3W24_04895</name>
</gene>
<evidence type="ECO:0000256" key="3">
    <source>
        <dbReference type="ARBA" id="ARBA00022692"/>
    </source>
</evidence>
<keyword evidence="3 6" id="KW-0812">Transmembrane</keyword>
<evidence type="ECO:0000256" key="2">
    <source>
        <dbReference type="ARBA" id="ARBA00009399"/>
    </source>
</evidence>
<evidence type="ECO:0000256" key="1">
    <source>
        <dbReference type="ARBA" id="ARBA00004141"/>
    </source>
</evidence>
<feature type="transmembrane region" description="Helical" evidence="6">
    <location>
        <begin position="77"/>
        <end position="99"/>
    </location>
</feature>
<feature type="transmembrane region" description="Helical" evidence="6">
    <location>
        <begin position="105"/>
        <end position="124"/>
    </location>
</feature>
<accession>A0ABT6B8L8</accession>
<dbReference type="InterPro" id="IPR051401">
    <property type="entry name" value="GtrA_CellWall_Glycosyl"/>
</dbReference>
<evidence type="ECO:0000313" key="8">
    <source>
        <dbReference type="EMBL" id="MDF4024299.1"/>
    </source>
</evidence>
<dbReference type="RefSeq" id="WP_320550338.1">
    <property type="nucleotide sequence ID" value="NZ_JAQLOK010000002.1"/>
</dbReference>
<evidence type="ECO:0000256" key="4">
    <source>
        <dbReference type="ARBA" id="ARBA00022989"/>
    </source>
</evidence>
<evidence type="ECO:0000259" key="7">
    <source>
        <dbReference type="Pfam" id="PF04138"/>
    </source>
</evidence>
<name>A0ABT6B8L8_9GAMM</name>
<feature type="transmembrane region" description="Helical" evidence="6">
    <location>
        <begin position="38"/>
        <end position="56"/>
    </location>
</feature>
<evidence type="ECO:0000256" key="5">
    <source>
        <dbReference type="ARBA" id="ARBA00023136"/>
    </source>
</evidence>
<sequence>MTPLRREFSLFALGGLIGFVIDGGIAQALVRLAEWNVYGARVVSFLAAATFTWWWSRHQTFAHRESGRDGRSEWLHWIGLMMVGAAFNNGAYVLVLHLFPALRAWPAVAVAAGSVSGAAANFLLARTVLFNTVKTEV</sequence>
<protein>
    <submittedName>
        <fullName evidence="8">GtrA family protein</fullName>
    </submittedName>
</protein>
<keyword evidence="9" id="KW-1185">Reference proteome</keyword>
<evidence type="ECO:0000256" key="6">
    <source>
        <dbReference type="SAM" id="Phobius"/>
    </source>
</evidence>
<keyword evidence="5 6" id="KW-0472">Membrane</keyword>
<dbReference type="EMBL" id="JARJJS010000001">
    <property type="protein sequence ID" value="MDF4024299.1"/>
    <property type="molecule type" value="Genomic_DNA"/>
</dbReference>
<feature type="domain" description="GtrA/DPMS transmembrane" evidence="7">
    <location>
        <begin position="11"/>
        <end position="130"/>
    </location>
</feature>
<keyword evidence="4 6" id="KW-1133">Transmembrane helix</keyword>
<dbReference type="Pfam" id="PF04138">
    <property type="entry name" value="GtrA_DPMS_TM"/>
    <property type="match status" value="1"/>
</dbReference>
<organism evidence="8 9">
    <name type="scientific">Luteibacter sahnii</name>
    <dbReference type="NCBI Taxonomy" id="3021977"/>
    <lineage>
        <taxon>Bacteria</taxon>
        <taxon>Pseudomonadati</taxon>
        <taxon>Pseudomonadota</taxon>
        <taxon>Gammaproteobacteria</taxon>
        <taxon>Lysobacterales</taxon>
        <taxon>Rhodanobacteraceae</taxon>
        <taxon>Luteibacter</taxon>
    </lineage>
</organism>
<evidence type="ECO:0000313" key="9">
    <source>
        <dbReference type="Proteomes" id="UP001528850"/>
    </source>
</evidence>
<comment type="subcellular location">
    <subcellularLocation>
        <location evidence="1">Membrane</location>
        <topology evidence="1">Multi-pass membrane protein</topology>
    </subcellularLocation>
</comment>
<proteinExistence type="inferred from homology"/>